<protein>
    <submittedName>
        <fullName evidence="2">Uncharacterized protein</fullName>
    </submittedName>
</protein>
<sequence>MNVISFRRHTKKPTLRKFHVGAKDSQSLTVAGQPTPAVAVTTVGCVFSKALLKIWEKMSLLGVTRFSFPSTFHLADDFKSQVSRSTSDGKTASNSSLHYIIVNNGFAHVTDGCGGLKVLYG</sequence>
<evidence type="ECO:0000313" key="1">
    <source>
        <dbReference type="Proteomes" id="UP000887565"/>
    </source>
</evidence>
<evidence type="ECO:0000313" key="2">
    <source>
        <dbReference type="WBParaSite" id="nRc.2.0.1.t25058-RA"/>
    </source>
</evidence>
<name>A0A915JGV3_ROMCU</name>
<dbReference type="Proteomes" id="UP000887565">
    <property type="component" value="Unplaced"/>
</dbReference>
<organism evidence="1 2">
    <name type="scientific">Romanomermis culicivorax</name>
    <name type="common">Nematode worm</name>
    <dbReference type="NCBI Taxonomy" id="13658"/>
    <lineage>
        <taxon>Eukaryota</taxon>
        <taxon>Metazoa</taxon>
        <taxon>Ecdysozoa</taxon>
        <taxon>Nematoda</taxon>
        <taxon>Enoplea</taxon>
        <taxon>Dorylaimia</taxon>
        <taxon>Mermithida</taxon>
        <taxon>Mermithoidea</taxon>
        <taxon>Mermithidae</taxon>
        <taxon>Romanomermis</taxon>
    </lineage>
</organism>
<reference evidence="2" key="1">
    <citation type="submission" date="2022-11" db="UniProtKB">
        <authorList>
            <consortium name="WormBaseParasite"/>
        </authorList>
    </citation>
    <scope>IDENTIFICATION</scope>
</reference>
<accession>A0A915JGV3</accession>
<dbReference type="AlphaFoldDB" id="A0A915JGV3"/>
<keyword evidence="1" id="KW-1185">Reference proteome</keyword>
<proteinExistence type="predicted"/>
<dbReference type="WBParaSite" id="nRc.2.0.1.t25058-RA">
    <property type="protein sequence ID" value="nRc.2.0.1.t25058-RA"/>
    <property type="gene ID" value="nRc.2.0.1.g25058"/>
</dbReference>